<evidence type="ECO:0000313" key="2">
    <source>
        <dbReference type="Proteomes" id="UP000008311"/>
    </source>
</evidence>
<protein>
    <recommendedName>
        <fullName evidence="3">Protein-tyrosine sulfotransferase</fullName>
    </recommendedName>
</protein>
<dbReference type="SUPFAM" id="SSF52540">
    <property type="entry name" value="P-loop containing nucleoside triphosphate hydrolases"/>
    <property type="match status" value="1"/>
</dbReference>
<dbReference type="AlphaFoldDB" id="B9TQM4"/>
<proteinExistence type="predicted"/>
<evidence type="ECO:0008006" key="3">
    <source>
        <dbReference type="Google" id="ProtNLM"/>
    </source>
</evidence>
<organism evidence="1 2">
    <name type="scientific">Ricinus communis</name>
    <name type="common">Castor bean</name>
    <dbReference type="NCBI Taxonomy" id="3988"/>
    <lineage>
        <taxon>Eukaryota</taxon>
        <taxon>Viridiplantae</taxon>
        <taxon>Streptophyta</taxon>
        <taxon>Embryophyta</taxon>
        <taxon>Tracheophyta</taxon>
        <taxon>Spermatophyta</taxon>
        <taxon>Magnoliopsida</taxon>
        <taxon>eudicotyledons</taxon>
        <taxon>Gunneridae</taxon>
        <taxon>Pentapetalae</taxon>
        <taxon>rosids</taxon>
        <taxon>fabids</taxon>
        <taxon>Malpighiales</taxon>
        <taxon>Euphorbiaceae</taxon>
        <taxon>Acalyphoideae</taxon>
        <taxon>Acalypheae</taxon>
        <taxon>Ricinus</taxon>
    </lineage>
</organism>
<evidence type="ECO:0000313" key="1">
    <source>
        <dbReference type="EMBL" id="EEF21840.1"/>
    </source>
</evidence>
<name>B9TQM4_RICCO</name>
<gene>
    <name evidence="1" type="ORF">RCOM_1971890</name>
</gene>
<dbReference type="Gene3D" id="3.40.50.300">
    <property type="entry name" value="P-loop containing nucleotide triphosphate hydrolases"/>
    <property type="match status" value="1"/>
</dbReference>
<feature type="non-terminal residue" evidence="1">
    <location>
        <position position="162"/>
    </location>
</feature>
<accession>B9TQM4</accession>
<dbReference type="Pfam" id="PF13469">
    <property type="entry name" value="Sulfotransfer_3"/>
    <property type="match status" value="1"/>
</dbReference>
<keyword evidence="2" id="KW-1185">Reference proteome</keyword>
<dbReference type="EMBL" id="EQ999056">
    <property type="protein sequence ID" value="EEF21840.1"/>
    <property type="molecule type" value="Genomic_DNA"/>
</dbReference>
<dbReference type="Proteomes" id="UP000008311">
    <property type="component" value="Unassembled WGS sequence"/>
</dbReference>
<sequence>MAHLSRVYEAKRDMVNAWLWLDRAEQTGKADGQDFTLLRALYLTNTDKPKEALDLIDRAGPRISAAALLDKGRLLDRLGRYEEAWPAMVTAKARLAQEAKLTYDAPKAAAEFDRLTRFFTAGQMDRLPKAGTRSDVPQPVFILGFPRSGTTMIEQMLSSHDQ</sequence>
<reference evidence="2" key="1">
    <citation type="journal article" date="2010" name="Nat. Biotechnol.">
        <title>Draft genome sequence of the oilseed species Ricinus communis.</title>
        <authorList>
            <person name="Chan A.P."/>
            <person name="Crabtree J."/>
            <person name="Zhao Q."/>
            <person name="Lorenzi H."/>
            <person name="Orvis J."/>
            <person name="Puiu D."/>
            <person name="Melake-Berhan A."/>
            <person name="Jones K.M."/>
            <person name="Redman J."/>
            <person name="Chen G."/>
            <person name="Cahoon E.B."/>
            <person name="Gedil M."/>
            <person name="Stanke M."/>
            <person name="Haas B.J."/>
            <person name="Wortman J.R."/>
            <person name="Fraser-Liggett C.M."/>
            <person name="Ravel J."/>
            <person name="Rabinowicz P.D."/>
        </authorList>
    </citation>
    <scope>NUCLEOTIDE SEQUENCE [LARGE SCALE GENOMIC DNA]</scope>
    <source>
        <strain evidence="2">cv. Hale</strain>
    </source>
</reference>
<dbReference type="InterPro" id="IPR027417">
    <property type="entry name" value="P-loop_NTPase"/>
</dbReference>
<dbReference type="InParanoid" id="B9TQM4"/>